<dbReference type="Proteomes" id="UP000247498">
    <property type="component" value="Unassembled WGS sequence"/>
</dbReference>
<organism evidence="2 3">
    <name type="scientific">Raphidocelis subcapitata</name>
    <dbReference type="NCBI Taxonomy" id="307507"/>
    <lineage>
        <taxon>Eukaryota</taxon>
        <taxon>Viridiplantae</taxon>
        <taxon>Chlorophyta</taxon>
        <taxon>core chlorophytes</taxon>
        <taxon>Chlorophyceae</taxon>
        <taxon>CS clade</taxon>
        <taxon>Sphaeropleales</taxon>
        <taxon>Selenastraceae</taxon>
        <taxon>Raphidocelis</taxon>
    </lineage>
</organism>
<evidence type="ECO:0000313" key="2">
    <source>
        <dbReference type="EMBL" id="GBF92219.1"/>
    </source>
</evidence>
<feature type="compositionally biased region" description="Acidic residues" evidence="1">
    <location>
        <begin position="415"/>
        <end position="427"/>
    </location>
</feature>
<dbReference type="InterPro" id="IPR016024">
    <property type="entry name" value="ARM-type_fold"/>
</dbReference>
<accession>A0A2V0NY08</accession>
<evidence type="ECO:0000313" key="3">
    <source>
        <dbReference type="Proteomes" id="UP000247498"/>
    </source>
</evidence>
<dbReference type="EMBL" id="BDRX01000030">
    <property type="protein sequence ID" value="GBF92219.1"/>
    <property type="molecule type" value="Genomic_DNA"/>
</dbReference>
<dbReference type="InParanoid" id="A0A2V0NY08"/>
<proteinExistence type="predicted"/>
<keyword evidence="3" id="KW-1185">Reference proteome</keyword>
<reference evidence="2 3" key="1">
    <citation type="journal article" date="2018" name="Sci. Rep.">
        <title>Raphidocelis subcapitata (=Pseudokirchneriella subcapitata) provides an insight into genome evolution and environmental adaptations in the Sphaeropleales.</title>
        <authorList>
            <person name="Suzuki S."/>
            <person name="Yamaguchi H."/>
            <person name="Nakajima N."/>
            <person name="Kawachi M."/>
        </authorList>
    </citation>
    <scope>NUCLEOTIDE SEQUENCE [LARGE SCALE GENOMIC DNA]</scope>
    <source>
        <strain evidence="2 3">NIES-35</strain>
    </source>
</reference>
<evidence type="ECO:0000256" key="1">
    <source>
        <dbReference type="SAM" id="MobiDB-lite"/>
    </source>
</evidence>
<dbReference type="AlphaFoldDB" id="A0A2V0NY08"/>
<sequence length="427" mass="42887">MKPDGQPADGPGGGAALAAQIDAALDAAFAAVEAALAQAGSPAGSVSAASSGAVAELLVRGLSSSDASVACRAAKAVTRFVQFGAEADAARAVAAAAGGAAVPALERLAASGDDAAADAAWLAVLSLLGGHGQEARPGIVQRYAAADGAVEGLIKAVMQNATPFSAIRVAYHLVADGGPEVSAQFAAADGLCARLVSFVAAVGDSPWQPSDDRCKSFHAALLCMAALLCRQPAAVGPAMMAAEGLWAALEGVVARAGSSTDDLEAWAVNAAMRIVHRLVCHSAAAERYATCLDGLLAGLAAALAQPRHRQWAQDALQAVATRGGDGGDGEAAVAAAVAGALACAADDAVRQQLRGWLAGPPMQMGAGAIRALERKAVEAAALRGRVAELEAIPVNTRAAIVELAHAVRGKRRREEEDEEEAGEEQRR</sequence>
<dbReference type="OrthoDB" id="562330at2759"/>
<name>A0A2V0NY08_9CHLO</name>
<gene>
    <name evidence="2" type="ORF">Rsub_05301</name>
</gene>
<protein>
    <submittedName>
        <fullName evidence="2">Uncharacterized protein</fullName>
    </submittedName>
</protein>
<dbReference type="SUPFAM" id="SSF48371">
    <property type="entry name" value="ARM repeat"/>
    <property type="match status" value="1"/>
</dbReference>
<feature type="region of interest" description="Disordered" evidence="1">
    <location>
        <begin position="407"/>
        <end position="427"/>
    </location>
</feature>
<comment type="caution">
    <text evidence="2">The sequence shown here is derived from an EMBL/GenBank/DDBJ whole genome shotgun (WGS) entry which is preliminary data.</text>
</comment>